<proteinExistence type="inferred from homology"/>
<gene>
    <name evidence="15" type="ORF">Z043_103371</name>
</gene>
<evidence type="ECO:0000256" key="5">
    <source>
        <dbReference type="ARBA" id="ARBA00022618"/>
    </source>
</evidence>
<dbReference type="GO" id="GO:0005737">
    <property type="term" value="C:cytoplasm"/>
    <property type="evidence" value="ECO:0007669"/>
    <property type="project" value="UniProtKB-SubCell"/>
</dbReference>
<evidence type="ECO:0000256" key="14">
    <source>
        <dbReference type="SAM" id="MobiDB-lite"/>
    </source>
</evidence>
<comment type="subcellular location">
    <subcellularLocation>
        <location evidence="2">Cytoplasm</location>
    </subcellularLocation>
    <subcellularLocation>
        <location evidence="1">Nucleus</location>
    </subcellularLocation>
</comment>
<evidence type="ECO:0000256" key="4">
    <source>
        <dbReference type="ARBA" id="ARBA00022490"/>
    </source>
</evidence>
<keyword evidence="5" id="KW-0132">Cell division</keyword>
<keyword evidence="11" id="KW-0539">Nucleus</keyword>
<feature type="region of interest" description="Disordered" evidence="14">
    <location>
        <begin position="1"/>
        <end position="91"/>
    </location>
</feature>
<evidence type="ECO:0000256" key="2">
    <source>
        <dbReference type="ARBA" id="ARBA00004496"/>
    </source>
</evidence>
<keyword evidence="12" id="KW-0131">Cell cycle</keyword>
<dbReference type="PANTHER" id="PTHR10418:SF2">
    <property type="entry name" value="SECURIN"/>
    <property type="match status" value="1"/>
</dbReference>
<evidence type="ECO:0000256" key="9">
    <source>
        <dbReference type="ARBA" id="ARBA00022843"/>
    </source>
</evidence>
<comment type="caution">
    <text evidence="15">The sequence shown here is derived from an EMBL/GenBank/DDBJ whole genome shotgun (WGS) entry which is preliminary data.</text>
</comment>
<evidence type="ECO:0000256" key="11">
    <source>
        <dbReference type="ARBA" id="ARBA00023242"/>
    </source>
</evidence>
<evidence type="ECO:0000313" key="15">
    <source>
        <dbReference type="EMBL" id="KPP77225.1"/>
    </source>
</evidence>
<dbReference type="GO" id="GO:0045143">
    <property type="term" value="P:homologous chromosome segregation"/>
    <property type="evidence" value="ECO:0007669"/>
    <property type="project" value="TreeGrafter"/>
</dbReference>
<evidence type="ECO:0000256" key="10">
    <source>
        <dbReference type="ARBA" id="ARBA00023036"/>
    </source>
</evidence>
<evidence type="ECO:0000256" key="6">
    <source>
        <dbReference type="ARBA" id="ARBA00022737"/>
    </source>
</evidence>
<evidence type="ECO:0000256" key="7">
    <source>
        <dbReference type="ARBA" id="ARBA00022776"/>
    </source>
</evidence>
<name>A0A0N8K2A9_SCLFO</name>
<dbReference type="Proteomes" id="UP000034805">
    <property type="component" value="Unassembled WGS sequence"/>
</dbReference>
<protein>
    <recommendedName>
        <fullName evidence="13">Securin</fullName>
    </recommendedName>
</protein>
<dbReference type="GO" id="GO:0051301">
    <property type="term" value="P:cell division"/>
    <property type="evidence" value="ECO:0007669"/>
    <property type="project" value="UniProtKB-KW"/>
</dbReference>
<keyword evidence="4" id="KW-0963">Cytoplasm</keyword>
<dbReference type="GO" id="GO:0005634">
    <property type="term" value="C:nucleus"/>
    <property type="evidence" value="ECO:0007669"/>
    <property type="project" value="UniProtKB-SubCell"/>
</dbReference>
<evidence type="ECO:0000256" key="13">
    <source>
        <dbReference type="ARBA" id="ARBA00039185"/>
    </source>
</evidence>
<dbReference type="EMBL" id="JARO02000856">
    <property type="protein sequence ID" value="KPP77225.1"/>
    <property type="molecule type" value="Genomic_DNA"/>
</dbReference>
<sequence>MATLVYVDQENDGIRTPAPSKQRARLQSAPGHCASDPDTDPPRKPNHPQSGRKALGPLNKVCAAVSSSTQDSRKPGVAIPARAKAEKNAEEYPEVEKFIPYNPLDFESFEVPEEVRLSHLCLAGLSSVSGPPVLPEDDELDELEPCPPTSPVQMRRGFSAELEAFLQTVNQLTVDLPPEMED</sequence>
<keyword evidence="9" id="KW-0832">Ubl conjugation</keyword>
<keyword evidence="8" id="KW-0159">Chromosome partition</keyword>
<dbReference type="GO" id="GO:0017124">
    <property type="term" value="F:SH3 domain binding"/>
    <property type="evidence" value="ECO:0007669"/>
    <property type="project" value="UniProtKB-KW"/>
</dbReference>
<keyword evidence="10" id="KW-0729">SH3-binding</keyword>
<evidence type="ECO:0000256" key="8">
    <source>
        <dbReference type="ARBA" id="ARBA00022829"/>
    </source>
</evidence>
<keyword evidence="7" id="KW-0498">Mitosis</keyword>
<evidence type="ECO:0000256" key="1">
    <source>
        <dbReference type="ARBA" id="ARBA00004123"/>
    </source>
</evidence>
<dbReference type="Pfam" id="PF04856">
    <property type="entry name" value="Securin"/>
    <property type="match status" value="1"/>
</dbReference>
<dbReference type="InterPro" id="IPR006940">
    <property type="entry name" value="Securin_separation_inhibitor"/>
</dbReference>
<evidence type="ECO:0000313" key="16">
    <source>
        <dbReference type="Proteomes" id="UP000034805"/>
    </source>
</evidence>
<reference evidence="15 16" key="1">
    <citation type="submission" date="2015-08" db="EMBL/GenBank/DDBJ databases">
        <title>The genome of the Asian arowana (Scleropages formosus).</title>
        <authorList>
            <person name="Tan M.H."/>
            <person name="Gan H.M."/>
            <person name="Croft L.J."/>
            <person name="Austin C.M."/>
        </authorList>
    </citation>
    <scope>NUCLEOTIDE SEQUENCE [LARGE SCALE GENOMIC DNA]</scope>
    <source>
        <strain evidence="15">Aro1</strain>
    </source>
</reference>
<dbReference type="GO" id="GO:0051276">
    <property type="term" value="P:chromosome organization"/>
    <property type="evidence" value="ECO:0007669"/>
    <property type="project" value="InterPro"/>
</dbReference>
<feature type="compositionally biased region" description="Acidic residues" evidence="14">
    <location>
        <begin position="135"/>
        <end position="144"/>
    </location>
</feature>
<comment type="similarity">
    <text evidence="3">Belongs to the securin family.</text>
</comment>
<evidence type="ECO:0000256" key="12">
    <source>
        <dbReference type="ARBA" id="ARBA00023306"/>
    </source>
</evidence>
<keyword evidence="6" id="KW-0677">Repeat</keyword>
<accession>A0A0N8K2A9</accession>
<organism evidence="15 16">
    <name type="scientific">Scleropages formosus</name>
    <name type="common">Asian bonytongue</name>
    <name type="synonym">Osteoglossum formosum</name>
    <dbReference type="NCBI Taxonomy" id="113540"/>
    <lineage>
        <taxon>Eukaryota</taxon>
        <taxon>Metazoa</taxon>
        <taxon>Chordata</taxon>
        <taxon>Craniata</taxon>
        <taxon>Vertebrata</taxon>
        <taxon>Euteleostomi</taxon>
        <taxon>Actinopterygii</taxon>
        <taxon>Neopterygii</taxon>
        <taxon>Teleostei</taxon>
        <taxon>Osteoglossocephala</taxon>
        <taxon>Osteoglossomorpha</taxon>
        <taxon>Osteoglossiformes</taxon>
        <taxon>Osteoglossidae</taxon>
        <taxon>Scleropages</taxon>
    </lineage>
</organism>
<dbReference type="AlphaFoldDB" id="A0A0N8K2A9"/>
<feature type="region of interest" description="Disordered" evidence="14">
    <location>
        <begin position="132"/>
        <end position="153"/>
    </location>
</feature>
<dbReference type="PANTHER" id="PTHR10418">
    <property type="entry name" value="SECURIN-3"/>
    <property type="match status" value="1"/>
</dbReference>
<evidence type="ECO:0000256" key="3">
    <source>
        <dbReference type="ARBA" id="ARBA00009264"/>
    </source>
</evidence>
<dbReference type="STRING" id="113540.ENSSFOP00015026614"/>